<gene>
    <name evidence="1" type="ORF">AB1Y20_019171</name>
</gene>
<accession>A0AB34JQF3</accession>
<dbReference type="PANTHER" id="PTHR35757">
    <property type="entry name" value="THERMOSOME SUBUNIT GAMMA"/>
    <property type="match status" value="1"/>
</dbReference>
<dbReference type="PANTHER" id="PTHR35757:SF1">
    <property type="entry name" value="THERMOSOME SUBUNIT GAMMA"/>
    <property type="match status" value="1"/>
</dbReference>
<name>A0AB34JQF3_PRYPA</name>
<organism evidence="1 2">
    <name type="scientific">Prymnesium parvum</name>
    <name type="common">Toxic golden alga</name>
    <dbReference type="NCBI Taxonomy" id="97485"/>
    <lineage>
        <taxon>Eukaryota</taxon>
        <taxon>Haptista</taxon>
        <taxon>Haptophyta</taxon>
        <taxon>Prymnesiophyceae</taxon>
        <taxon>Prymnesiales</taxon>
        <taxon>Prymnesiaceae</taxon>
        <taxon>Prymnesium</taxon>
    </lineage>
</organism>
<comment type="caution">
    <text evidence="1">The sequence shown here is derived from an EMBL/GenBank/DDBJ whole genome shotgun (WGS) entry which is preliminary data.</text>
</comment>
<dbReference type="EMBL" id="JBGBPQ010000005">
    <property type="protein sequence ID" value="KAL1524268.1"/>
    <property type="molecule type" value="Genomic_DNA"/>
</dbReference>
<dbReference type="Proteomes" id="UP001515480">
    <property type="component" value="Unassembled WGS sequence"/>
</dbReference>
<reference evidence="1 2" key="1">
    <citation type="journal article" date="2024" name="Science">
        <title>Giant polyketide synthase enzymes in the biosynthesis of giant marine polyether toxins.</title>
        <authorList>
            <person name="Fallon T.R."/>
            <person name="Shende V.V."/>
            <person name="Wierzbicki I.H."/>
            <person name="Pendleton A.L."/>
            <person name="Watervoot N.F."/>
            <person name="Auber R.P."/>
            <person name="Gonzalez D.J."/>
            <person name="Wisecaver J.H."/>
            <person name="Moore B.S."/>
        </authorList>
    </citation>
    <scope>NUCLEOTIDE SEQUENCE [LARGE SCALE GENOMIC DNA]</scope>
    <source>
        <strain evidence="1 2">12B1</strain>
    </source>
</reference>
<evidence type="ECO:0000313" key="1">
    <source>
        <dbReference type="EMBL" id="KAL1524268.1"/>
    </source>
</evidence>
<keyword evidence="2" id="KW-1185">Reference proteome</keyword>
<dbReference type="AlphaFoldDB" id="A0AB34JQF3"/>
<protein>
    <submittedName>
        <fullName evidence="1">Uncharacterized protein</fullName>
    </submittedName>
</protein>
<proteinExistence type="predicted"/>
<sequence length="416" mass="45601">MVAAIRLAALGREGFSLETASVRLCIRPRLPLQERIRDDRQRSLRPVYVTLISTVHLAEEEYFAALQRECEPFDRVLFELIADESATIVEGGVRKLKAPMSATPQLRQLSASYGFVPQVDALDCTRPNWALADVSRSELLQREAAAGAGPSSAFRTALRTLSRGPASRSGGGLIRTARRRLAWSLPAPELALLLDDWTTSGGAPPAQVLASLVSAVASLDLFTAKRLSFAQTLATGEATQLGTPAAQLVRWRNSRALDELEAAVKAGCSEVALLYGALHMRDMRSQMQRRFEIVEACEPKWRTAWRLPTARAAPIALPVAVLVLLVLLVIDGTDWVETTRQLLDGAILLPSFVHLSMNEDSVSAELVVPSAEAVQHVADATAAVVLYAIRHSVLYLAISRWAFEWDRRWYNEAGDT</sequence>
<evidence type="ECO:0000313" key="2">
    <source>
        <dbReference type="Proteomes" id="UP001515480"/>
    </source>
</evidence>